<dbReference type="PROSITE" id="PS00301">
    <property type="entry name" value="G_TR_1"/>
    <property type="match status" value="1"/>
</dbReference>
<keyword evidence="6 15" id="KW-0808">Transferase</keyword>
<dbReference type="InterPro" id="IPR059117">
    <property type="entry name" value="APS_kinase_dom"/>
</dbReference>
<dbReference type="InterPro" id="IPR000795">
    <property type="entry name" value="T_Tr_GTP-bd_dom"/>
</dbReference>
<reference evidence="17 18" key="1">
    <citation type="journal article" date="2016" name="Int. J. Syst. Evol. Microbiol.">
        <title>Pyruvatibacter mobilis gen. nov., sp. nov., a marine bacterium from the culture broth of Picochlorum sp. 122.</title>
        <authorList>
            <person name="Wang G."/>
            <person name="Tang M."/>
            <person name="Wu H."/>
            <person name="Dai S."/>
            <person name="Li T."/>
            <person name="Chen C."/>
            <person name="He H."/>
            <person name="Fan J."/>
            <person name="Xiang W."/>
            <person name="Li X."/>
        </authorList>
    </citation>
    <scope>NUCLEOTIDE SEQUENCE [LARGE SCALE GENOMIC DNA]</scope>
    <source>
        <strain evidence="17 18">GYP-11</strain>
    </source>
</reference>
<evidence type="ECO:0000256" key="10">
    <source>
        <dbReference type="ARBA" id="ARBA00022840"/>
    </source>
</evidence>
<dbReference type="GO" id="GO:0003924">
    <property type="term" value="F:GTPase activity"/>
    <property type="evidence" value="ECO:0007669"/>
    <property type="project" value="InterPro"/>
</dbReference>
<dbReference type="CDD" id="cd04166">
    <property type="entry name" value="CysN_ATPS"/>
    <property type="match status" value="1"/>
</dbReference>
<evidence type="ECO:0000256" key="1">
    <source>
        <dbReference type="ARBA" id="ARBA00001823"/>
    </source>
</evidence>
<dbReference type="InterPro" id="IPR011779">
    <property type="entry name" value="SO4_adenylTrfase_lsu"/>
</dbReference>
<dbReference type="NCBIfam" id="TIGR02034">
    <property type="entry name" value="CysN"/>
    <property type="match status" value="1"/>
</dbReference>
<name>A0A845Q896_9HYPH</name>
<comment type="similarity">
    <text evidence="15">Belongs to the APS kinase family.</text>
</comment>
<comment type="similarity">
    <text evidence="4">In the N-terminal section; belongs to the TRAFAC class translation factor GTPase superfamily. Classic translation factor GTPase family. CysN/NodQ subfamily.</text>
</comment>
<dbReference type="UniPathway" id="UPA00140">
    <property type="reaction ID" value="UER00205"/>
</dbReference>
<sequence length="640" mass="70748">MTNSSVNLASVNEDPAVLSQRARDLLRIVIVGHVDHGKSTLVGRLFHDTGSLPEGKYESIKAMCERRGMPFEWAFLMDAMQAERDQGITIDTSQIWFKTDQRDYTIIDAPGHKEFLKNMITGAAQSDAALLIIDAAEGVREQSRRHGYLLHLMGIRQVAVAVNKMDMVDYEQEQFDLIEEEYRDYLSSIGVTPTFVIPVSAREGDNISNQSANMPWYKGPTVVKALDSFLPSAPTVDQPLRFPIQDVYKFDTRRIIAGRIEAGALEVGDELVFSPSNKTAKVASIESWSSRSDFVAPTRAEAGESVGITLDEQIFVERGDIASHVEQAPIETEVFRARLFWLGNEPLSVGKTYKIKLNTFEARVQVQEIERIIDTTDLSATDAQKVERNQVAEVVLRAKRLLALDSFIDSPRTGRFVLVDGYDIAGGGIISMEGYADQRGLITQKSTNITKVEHGITTDARARRNGHKGGVIWLTGLSGAGKSTLAVELEKRLFEKGMNVFVLDGDNVRHGLNANLGFSPEDRAENIRRVGEVSALFAQAGAIAITSFISPYRSDRDRAREAAGEAFHEVHVAADLKTCEERDPKGLYKKARAGEIKEFTGISAPYEAPDNPQLTVDTSAGSIDDCVQQLVDYVEANFRV</sequence>
<dbReference type="InterPro" id="IPR009000">
    <property type="entry name" value="Transl_B-barrel_sf"/>
</dbReference>
<keyword evidence="11" id="KW-0342">GTP-binding</keyword>
<comment type="function">
    <text evidence="13">Proposed to provide activated sulfate for transfer to Nod factor. ATP sulfurylase may be the GTPase, regulating ATP sulfurylase activity.</text>
</comment>
<evidence type="ECO:0000256" key="11">
    <source>
        <dbReference type="ARBA" id="ARBA00023134"/>
    </source>
</evidence>
<evidence type="ECO:0000256" key="9">
    <source>
        <dbReference type="ARBA" id="ARBA00022777"/>
    </source>
</evidence>
<feature type="domain" description="Tr-type G" evidence="16">
    <location>
        <begin position="23"/>
        <end position="235"/>
    </location>
</feature>
<dbReference type="EC" id="2.7.1.25" evidence="15"/>
<dbReference type="GeneID" id="300653635"/>
<keyword evidence="18" id="KW-1185">Reference proteome</keyword>
<dbReference type="RefSeq" id="WP_027838925.1">
    <property type="nucleotide sequence ID" value="NZ_BMHN01000001.1"/>
</dbReference>
<accession>A0A845Q896</accession>
<dbReference type="GO" id="GO:0004020">
    <property type="term" value="F:adenylylsulfate kinase activity"/>
    <property type="evidence" value="ECO:0007669"/>
    <property type="project" value="UniProtKB-UniRule"/>
</dbReference>
<dbReference type="AlphaFoldDB" id="A0A845Q896"/>
<comment type="pathway">
    <text evidence="15">Sulfur metabolism; hydrogen sulfide biosynthesis; sulfite from sulfate: step 2/3.</text>
</comment>
<comment type="similarity">
    <text evidence="3">In the C-terminal section; belongs to the APS kinase family.</text>
</comment>
<dbReference type="Pfam" id="PF01583">
    <property type="entry name" value="APS_kinase"/>
    <property type="match status" value="1"/>
</dbReference>
<dbReference type="Pfam" id="PF00009">
    <property type="entry name" value="GTP_EFTU"/>
    <property type="match status" value="1"/>
</dbReference>
<evidence type="ECO:0000256" key="7">
    <source>
        <dbReference type="ARBA" id="ARBA00022695"/>
    </source>
</evidence>
<dbReference type="Proteomes" id="UP000470384">
    <property type="component" value="Unassembled WGS sequence"/>
</dbReference>
<dbReference type="GO" id="GO:0005525">
    <property type="term" value="F:GTP binding"/>
    <property type="evidence" value="ECO:0007669"/>
    <property type="project" value="UniProtKB-KW"/>
</dbReference>
<gene>
    <name evidence="15 17" type="primary">cysC</name>
    <name evidence="17" type="ORF">GTQ45_02760</name>
</gene>
<dbReference type="InterPro" id="IPR031157">
    <property type="entry name" value="G_TR_CS"/>
</dbReference>
<feature type="binding site" evidence="15">
    <location>
        <begin position="476"/>
        <end position="483"/>
    </location>
    <ligand>
        <name>ATP</name>
        <dbReference type="ChEBI" id="CHEBI:30616"/>
    </ligand>
</feature>
<keyword evidence="10 15" id="KW-0067">ATP-binding</keyword>
<dbReference type="GO" id="GO:0004781">
    <property type="term" value="F:sulfate adenylyltransferase (ATP) activity"/>
    <property type="evidence" value="ECO:0007669"/>
    <property type="project" value="UniProtKB-EC"/>
</dbReference>
<evidence type="ECO:0000256" key="8">
    <source>
        <dbReference type="ARBA" id="ARBA00022741"/>
    </source>
</evidence>
<evidence type="ECO:0000256" key="6">
    <source>
        <dbReference type="ARBA" id="ARBA00022679"/>
    </source>
</evidence>
<keyword evidence="9 15" id="KW-0418">Kinase</keyword>
<dbReference type="HAMAP" id="MF_00065">
    <property type="entry name" value="Adenylyl_sulf_kinase"/>
    <property type="match status" value="1"/>
</dbReference>
<dbReference type="InterPro" id="IPR054696">
    <property type="entry name" value="GTP-eEF1A_C"/>
</dbReference>
<dbReference type="PANTHER" id="PTHR23115">
    <property type="entry name" value="TRANSLATION FACTOR"/>
    <property type="match status" value="1"/>
</dbReference>
<dbReference type="PROSITE" id="PS51722">
    <property type="entry name" value="G_TR_2"/>
    <property type="match status" value="1"/>
</dbReference>
<dbReference type="Gene3D" id="3.40.50.300">
    <property type="entry name" value="P-loop containing nucleotide triphosphate hydrolases"/>
    <property type="match status" value="2"/>
</dbReference>
<dbReference type="NCBIfam" id="TIGR00455">
    <property type="entry name" value="apsK"/>
    <property type="match status" value="1"/>
</dbReference>
<keyword evidence="15" id="KW-0597">Phosphoprotein</keyword>
<dbReference type="InterPro" id="IPR044139">
    <property type="entry name" value="CysN_NoDQ_III"/>
</dbReference>
<dbReference type="CDD" id="cd02027">
    <property type="entry name" value="APSK"/>
    <property type="match status" value="1"/>
</dbReference>
<dbReference type="Gene3D" id="2.40.30.10">
    <property type="entry name" value="Translation factors"/>
    <property type="match status" value="2"/>
</dbReference>
<comment type="caution">
    <text evidence="17">The sequence shown here is derived from an EMBL/GenBank/DDBJ whole genome shotgun (WGS) entry which is preliminary data.</text>
</comment>
<dbReference type="PRINTS" id="PR00315">
    <property type="entry name" value="ELONGATNFCT"/>
</dbReference>
<dbReference type="InterPro" id="IPR050100">
    <property type="entry name" value="TRAFAC_GTPase_members"/>
</dbReference>
<evidence type="ECO:0000256" key="3">
    <source>
        <dbReference type="ARBA" id="ARBA00005438"/>
    </source>
</evidence>
<evidence type="ECO:0000256" key="13">
    <source>
        <dbReference type="ARBA" id="ARBA00024872"/>
    </source>
</evidence>
<comment type="function">
    <text evidence="15">Catalyzes the synthesis of activated sulfate.</text>
</comment>
<evidence type="ECO:0000313" key="18">
    <source>
        <dbReference type="Proteomes" id="UP000470384"/>
    </source>
</evidence>
<keyword evidence="8 15" id="KW-0547">Nucleotide-binding</keyword>
<dbReference type="GO" id="GO:0070814">
    <property type="term" value="P:hydrogen sulfide biosynthetic process"/>
    <property type="evidence" value="ECO:0007669"/>
    <property type="project" value="UniProtKB-UniRule"/>
</dbReference>
<proteinExistence type="inferred from homology"/>
<dbReference type="NCBIfam" id="NF003013">
    <property type="entry name" value="PRK03846.1"/>
    <property type="match status" value="1"/>
</dbReference>
<evidence type="ECO:0000259" key="16">
    <source>
        <dbReference type="PROSITE" id="PS51722"/>
    </source>
</evidence>
<evidence type="ECO:0000256" key="15">
    <source>
        <dbReference type="HAMAP-Rule" id="MF_00065"/>
    </source>
</evidence>
<dbReference type="SUPFAM" id="SSF50447">
    <property type="entry name" value="Translation proteins"/>
    <property type="match status" value="1"/>
</dbReference>
<dbReference type="OrthoDB" id="9804504at2"/>
<keyword evidence="7" id="KW-0548">Nucleotidyltransferase</keyword>
<dbReference type="NCBIfam" id="TIGR00231">
    <property type="entry name" value="small_GTP"/>
    <property type="match status" value="1"/>
</dbReference>
<dbReference type="Pfam" id="PF22594">
    <property type="entry name" value="GTP-eEF1A_C"/>
    <property type="match status" value="1"/>
</dbReference>
<keyword evidence="12" id="KW-0511">Multifunctional enzyme</keyword>
<dbReference type="SUPFAM" id="SSF50465">
    <property type="entry name" value="EF-Tu/eEF-1alpha/eIF2-gamma C-terminal domain"/>
    <property type="match status" value="1"/>
</dbReference>
<dbReference type="InterPro" id="IPR002891">
    <property type="entry name" value="APS"/>
</dbReference>
<protein>
    <recommendedName>
        <fullName evidence="15">Adenylyl-sulfate kinase</fullName>
        <ecNumber evidence="15">2.7.1.25</ecNumber>
    </recommendedName>
    <alternativeName>
        <fullName evidence="15">APS kinase</fullName>
    </alternativeName>
    <alternativeName>
        <fullName evidence="15">ATP adenosine-5'-phosphosulfate 3'-phosphotransferase</fullName>
    </alternativeName>
    <alternativeName>
        <fullName evidence="15">Adenosine-5'-phosphosulfate kinase</fullName>
    </alternativeName>
</protein>
<evidence type="ECO:0000256" key="12">
    <source>
        <dbReference type="ARBA" id="ARBA00023268"/>
    </source>
</evidence>
<dbReference type="EMBL" id="WXYQ01000001">
    <property type="protein sequence ID" value="NBG94647.1"/>
    <property type="molecule type" value="Genomic_DNA"/>
</dbReference>
<comment type="catalytic activity">
    <reaction evidence="1 15">
        <text>adenosine 5'-phosphosulfate + ATP = 3'-phosphoadenylyl sulfate + ADP + H(+)</text>
        <dbReference type="Rhea" id="RHEA:24152"/>
        <dbReference type="ChEBI" id="CHEBI:15378"/>
        <dbReference type="ChEBI" id="CHEBI:30616"/>
        <dbReference type="ChEBI" id="CHEBI:58243"/>
        <dbReference type="ChEBI" id="CHEBI:58339"/>
        <dbReference type="ChEBI" id="CHEBI:456216"/>
        <dbReference type="EC" id="2.7.1.25"/>
    </reaction>
</comment>
<dbReference type="InterPro" id="IPR041757">
    <property type="entry name" value="CysN_GTP-bd"/>
</dbReference>
<dbReference type="CDD" id="cd04095">
    <property type="entry name" value="CysN_NoDQ_III"/>
    <property type="match status" value="1"/>
</dbReference>
<comment type="catalytic activity">
    <reaction evidence="14">
        <text>sulfate + ATP + H(+) = adenosine 5'-phosphosulfate + diphosphate</text>
        <dbReference type="Rhea" id="RHEA:18133"/>
        <dbReference type="ChEBI" id="CHEBI:15378"/>
        <dbReference type="ChEBI" id="CHEBI:16189"/>
        <dbReference type="ChEBI" id="CHEBI:30616"/>
        <dbReference type="ChEBI" id="CHEBI:33019"/>
        <dbReference type="ChEBI" id="CHEBI:58243"/>
        <dbReference type="EC" id="2.7.7.4"/>
    </reaction>
</comment>
<evidence type="ECO:0000256" key="5">
    <source>
        <dbReference type="ARBA" id="ARBA00011760"/>
    </source>
</evidence>
<dbReference type="InterPro" id="IPR009001">
    <property type="entry name" value="Transl_elong_EF1A/Init_IF2_C"/>
</dbReference>
<organism evidence="17 18">
    <name type="scientific">Pyruvatibacter mobilis</name>
    <dbReference type="NCBI Taxonomy" id="1712261"/>
    <lineage>
        <taxon>Bacteria</taxon>
        <taxon>Pseudomonadati</taxon>
        <taxon>Pseudomonadota</taxon>
        <taxon>Alphaproteobacteria</taxon>
        <taxon>Hyphomicrobiales</taxon>
        <taxon>Parvibaculaceae</taxon>
        <taxon>Pyruvatibacter</taxon>
    </lineage>
</organism>
<dbReference type="GO" id="GO:0005524">
    <property type="term" value="F:ATP binding"/>
    <property type="evidence" value="ECO:0007669"/>
    <property type="project" value="UniProtKB-UniRule"/>
</dbReference>
<dbReference type="InterPro" id="IPR027417">
    <property type="entry name" value="P-loop_NTPase"/>
</dbReference>
<comment type="subunit">
    <text evidence="5">Sulfate-activating enzymes, NodP and NodQ, may be physically associated.</text>
</comment>
<dbReference type="GO" id="GO:0000103">
    <property type="term" value="P:sulfate assimilation"/>
    <property type="evidence" value="ECO:0007669"/>
    <property type="project" value="UniProtKB-UniRule"/>
</dbReference>
<evidence type="ECO:0000313" key="17">
    <source>
        <dbReference type="EMBL" id="NBG94647.1"/>
    </source>
</evidence>
<comment type="function">
    <text evidence="2">APS kinase catalyzes the synthesis of activated sulfate.</text>
</comment>
<dbReference type="InterPro" id="IPR005225">
    <property type="entry name" value="Small_GTP-bd"/>
</dbReference>
<feature type="active site" description="Phosphoserine intermediate" evidence="15">
    <location>
        <position position="550"/>
    </location>
</feature>
<dbReference type="FunFam" id="3.40.50.300:FF:000212">
    <property type="entry name" value="Adenylyl-sulfate kinase"/>
    <property type="match status" value="1"/>
</dbReference>
<dbReference type="SUPFAM" id="SSF52540">
    <property type="entry name" value="P-loop containing nucleoside triphosphate hydrolases"/>
    <property type="match status" value="2"/>
</dbReference>
<evidence type="ECO:0000256" key="14">
    <source>
        <dbReference type="ARBA" id="ARBA00049370"/>
    </source>
</evidence>
<evidence type="ECO:0000256" key="4">
    <source>
        <dbReference type="ARBA" id="ARBA00007237"/>
    </source>
</evidence>
<evidence type="ECO:0000256" key="2">
    <source>
        <dbReference type="ARBA" id="ARBA00002357"/>
    </source>
</evidence>